<evidence type="ECO:0000313" key="2">
    <source>
        <dbReference type="EMBL" id="GEO98673.1"/>
    </source>
</evidence>
<evidence type="ECO:0008006" key="4">
    <source>
        <dbReference type="Google" id="ProtNLM"/>
    </source>
</evidence>
<dbReference type="Proteomes" id="UP000321258">
    <property type="component" value="Unassembled WGS sequence"/>
</dbReference>
<name>A0A512ILT1_9HYPH</name>
<dbReference type="EMBL" id="BJZT01000008">
    <property type="protein sequence ID" value="GEO98673.1"/>
    <property type="molecule type" value="Genomic_DNA"/>
</dbReference>
<feature type="region of interest" description="Disordered" evidence="1">
    <location>
        <begin position="96"/>
        <end position="131"/>
    </location>
</feature>
<dbReference type="AlphaFoldDB" id="A0A512ILT1"/>
<accession>A0A512ILT1</accession>
<comment type="caution">
    <text evidence="2">The sequence shown here is derived from an EMBL/GenBank/DDBJ whole genome shotgun (WGS) entry which is preliminary data.</text>
</comment>
<proteinExistence type="predicted"/>
<reference evidence="2 3" key="1">
    <citation type="submission" date="2019-07" db="EMBL/GenBank/DDBJ databases">
        <title>Whole genome shotgun sequence of Methylobacterium haplocladii NBRC 107714.</title>
        <authorList>
            <person name="Hosoyama A."/>
            <person name="Uohara A."/>
            <person name="Ohji S."/>
            <person name="Ichikawa N."/>
        </authorList>
    </citation>
    <scope>NUCLEOTIDE SEQUENCE [LARGE SCALE GENOMIC DNA]</scope>
    <source>
        <strain evidence="2 3">NBRC 107714</strain>
    </source>
</reference>
<protein>
    <recommendedName>
        <fullName evidence="4">Nitrate reductase</fullName>
    </recommendedName>
</protein>
<keyword evidence="3" id="KW-1185">Reference proteome</keyword>
<organism evidence="2 3">
    <name type="scientific">Methylobacterium haplocladii</name>
    <dbReference type="NCBI Taxonomy" id="1176176"/>
    <lineage>
        <taxon>Bacteria</taxon>
        <taxon>Pseudomonadati</taxon>
        <taxon>Pseudomonadota</taxon>
        <taxon>Alphaproteobacteria</taxon>
        <taxon>Hyphomicrobiales</taxon>
        <taxon>Methylobacteriaceae</taxon>
        <taxon>Methylobacterium</taxon>
    </lineage>
</organism>
<sequence>MGFISLKSWRARSAAQTEAVAALKLQLVEALALGPDDALTVNAIACADPGCPDLETIVLVMRVGEPTRAVKIRRPIEAVELADVLGVVLEERRLRAGRSERARPPLRPACGERAEPPLPGARQAEAKPTRG</sequence>
<evidence type="ECO:0000313" key="3">
    <source>
        <dbReference type="Proteomes" id="UP000321258"/>
    </source>
</evidence>
<gene>
    <name evidence="2" type="ORF">MHA02_10610</name>
</gene>
<evidence type="ECO:0000256" key="1">
    <source>
        <dbReference type="SAM" id="MobiDB-lite"/>
    </source>
</evidence>